<dbReference type="PROSITE" id="PS50293">
    <property type="entry name" value="TPR_REGION"/>
    <property type="match status" value="1"/>
</dbReference>
<name>A0A1F5R774_9BACT</name>
<dbReference type="SMART" id="SM00028">
    <property type="entry name" value="TPR"/>
    <property type="match status" value="4"/>
</dbReference>
<feature type="transmembrane region" description="Helical" evidence="4">
    <location>
        <begin position="81"/>
        <end position="101"/>
    </location>
</feature>
<dbReference type="InterPro" id="IPR052346">
    <property type="entry name" value="O-mannosyl-transferase_TMTC"/>
</dbReference>
<dbReference type="AlphaFoldDB" id="A0A1F5R774"/>
<keyword evidence="1" id="KW-0677">Repeat</keyword>
<evidence type="ECO:0000256" key="2">
    <source>
        <dbReference type="ARBA" id="ARBA00022803"/>
    </source>
</evidence>
<dbReference type="InterPro" id="IPR019734">
    <property type="entry name" value="TPR_rpt"/>
</dbReference>
<feature type="repeat" description="TPR" evidence="3">
    <location>
        <begin position="455"/>
        <end position="488"/>
    </location>
</feature>
<dbReference type="Gene3D" id="1.25.40.10">
    <property type="entry name" value="Tetratricopeptide repeat domain"/>
    <property type="match status" value="1"/>
</dbReference>
<dbReference type="EMBL" id="MFFM01000039">
    <property type="protein sequence ID" value="OGF10317.1"/>
    <property type="molecule type" value="Genomic_DNA"/>
</dbReference>
<evidence type="ECO:0000256" key="3">
    <source>
        <dbReference type="PROSITE-ProRule" id="PRU00339"/>
    </source>
</evidence>
<feature type="transmembrane region" description="Helical" evidence="4">
    <location>
        <begin position="291"/>
        <end position="308"/>
    </location>
</feature>
<accession>A0A1F5R774</accession>
<dbReference type="InterPro" id="IPR011990">
    <property type="entry name" value="TPR-like_helical_dom_sf"/>
</dbReference>
<feature type="transmembrane region" description="Helical" evidence="4">
    <location>
        <begin position="345"/>
        <end position="364"/>
    </location>
</feature>
<sequence>MVLCLAVAVLAIAVYLPVMRHGYTLMDDYGLIVENYSLIGDIGNIVGAFKADAYGGNGALYRPLLTVSFILDSLYSGKNAWGYHLTNILLHAACCCLLFYLLVTLKYSARASFIASSIFSIHPVLVQAVAWIPGRNDIILTVWVLASFIFWDRYLEKKKVLWLFLHFASGLLAVFAKETALLLPALLLLFAWLGKREAVFKMYFQLIAGWLVIGSLWLFMKMTAAPGLGETTVNSLPDIASGLLGYIGKIVIPLKFAAIPVPRDTSLVIALAGAGILVSGILMGLRNRRSFLLGLGWFLLFLAPNFFSSTDYANFMEHRLYLPLIGFIIMVLELNIWLMAAQRPAVSYAIYSIVLILLGVKTVVHAEDFKNENVFWDYAVRSSPSLYYVHDMQGRLFLQNGRLKEAERAFKKVVALKGDYPHGYNDLGIAQMSQGRYREAEAGFNKALEISPSFRDARMNLGTLYLELGDLGRAGTSFTRMLEFQPDDHQALNNLGIVYYRRNLPDSAQKYLEQALTLDPGNRSYQTNLRAVMRSASGGVR</sequence>
<evidence type="ECO:0000313" key="6">
    <source>
        <dbReference type="Proteomes" id="UP000177230"/>
    </source>
</evidence>
<evidence type="ECO:0000313" key="5">
    <source>
        <dbReference type="EMBL" id="OGF10317.1"/>
    </source>
</evidence>
<dbReference type="Pfam" id="PF13432">
    <property type="entry name" value="TPR_16"/>
    <property type="match status" value="1"/>
</dbReference>
<proteinExistence type="predicted"/>
<keyword evidence="4" id="KW-1133">Transmembrane helix</keyword>
<feature type="transmembrane region" description="Helical" evidence="4">
    <location>
        <begin position="265"/>
        <end position="284"/>
    </location>
</feature>
<evidence type="ECO:0000256" key="1">
    <source>
        <dbReference type="ARBA" id="ARBA00022737"/>
    </source>
</evidence>
<keyword evidence="2 3" id="KW-0802">TPR repeat</keyword>
<dbReference type="Pfam" id="PF07719">
    <property type="entry name" value="TPR_2"/>
    <property type="match status" value="1"/>
</dbReference>
<feature type="repeat" description="TPR" evidence="3">
    <location>
        <begin position="421"/>
        <end position="454"/>
    </location>
</feature>
<dbReference type="PROSITE" id="PS50005">
    <property type="entry name" value="TPR"/>
    <property type="match status" value="3"/>
</dbReference>
<comment type="caution">
    <text evidence="5">The sequence shown here is derived from an EMBL/GenBank/DDBJ whole genome shotgun (WGS) entry which is preliminary data.</text>
</comment>
<organism evidence="5 6">
    <name type="scientific">Candidatus Edwardsbacteria bacterium GWF2_54_11</name>
    <dbReference type="NCBI Taxonomy" id="1817851"/>
    <lineage>
        <taxon>Bacteria</taxon>
        <taxon>Candidatus Edwardsiibacteriota</taxon>
    </lineage>
</organism>
<gene>
    <name evidence="5" type="ORF">A2024_02180</name>
</gene>
<dbReference type="Proteomes" id="UP000177230">
    <property type="component" value="Unassembled WGS sequence"/>
</dbReference>
<dbReference type="Pfam" id="PF13181">
    <property type="entry name" value="TPR_8"/>
    <property type="match status" value="1"/>
</dbReference>
<keyword evidence="4" id="KW-0812">Transmembrane</keyword>
<feature type="repeat" description="TPR" evidence="3">
    <location>
        <begin position="489"/>
        <end position="522"/>
    </location>
</feature>
<feature type="transmembrane region" description="Helical" evidence="4">
    <location>
        <begin position="202"/>
        <end position="219"/>
    </location>
</feature>
<protein>
    <submittedName>
        <fullName evidence="5">Uncharacterized protein</fullName>
    </submittedName>
</protein>
<dbReference type="SUPFAM" id="SSF48452">
    <property type="entry name" value="TPR-like"/>
    <property type="match status" value="1"/>
</dbReference>
<feature type="transmembrane region" description="Helical" evidence="4">
    <location>
        <begin position="138"/>
        <end position="155"/>
    </location>
</feature>
<feature type="transmembrane region" description="Helical" evidence="4">
    <location>
        <begin position="113"/>
        <end position="132"/>
    </location>
</feature>
<reference evidence="5 6" key="1">
    <citation type="journal article" date="2016" name="Nat. Commun.">
        <title>Thousands of microbial genomes shed light on interconnected biogeochemical processes in an aquifer system.</title>
        <authorList>
            <person name="Anantharaman K."/>
            <person name="Brown C.T."/>
            <person name="Hug L.A."/>
            <person name="Sharon I."/>
            <person name="Castelle C.J."/>
            <person name="Probst A.J."/>
            <person name="Thomas B.C."/>
            <person name="Singh A."/>
            <person name="Wilkins M.J."/>
            <person name="Karaoz U."/>
            <person name="Brodie E.L."/>
            <person name="Williams K.H."/>
            <person name="Hubbard S.S."/>
            <person name="Banfield J.F."/>
        </authorList>
    </citation>
    <scope>NUCLEOTIDE SEQUENCE [LARGE SCALE GENOMIC DNA]</scope>
</reference>
<dbReference type="PANTHER" id="PTHR44227:SF3">
    <property type="entry name" value="PROTEIN O-MANNOSYL-TRANSFERASE TMTC4"/>
    <property type="match status" value="1"/>
</dbReference>
<feature type="transmembrane region" description="Helical" evidence="4">
    <location>
        <begin position="320"/>
        <end position="338"/>
    </location>
</feature>
<keyword evidence="4" id="KW-0472">Membrane</keyword>
<dbReference type="PANTHER" id="PTHR44227">
    <property type="match status" value="1"/>
</dbReference>
<dbReference type="InterPro" id="IPR013105">
    <property type="entry name" value="TPR_2"/>
</dbReference>
<feature type="transmembrane region" description="Helical" evidence="4">
    <location>
        <begin position="239"/>
        <end position="259"/>
    </location>
</feature>
<evidence type="ECO:0000256" key="4">
    <source>
        <dbReference type="SAM" id="Phobius"/>
    </source>
</evidence>
<feature type="transmembrane region" description="Helical" evidence="4">
    <location>
        <begin position="162"/>
        <end position="190"/>
    </location>
</feature>